<dbReference type="CDD" id="cd16400">
    <property type="entry name" value="ParB_Srx_like_nuclease"/>
    <property type="match status" value="1"/>
</dbReference>
<dbReference type="EMBL" id="WOBN01000023">
    <property type="protein sequence ID" value="MUK50441.1"/>
    <property type="molecule type" value="Genomic_DNA"/>
</dbReference>
<accession>A0A844P4Y2</accession>
<dbReference type="Gene3D" id="3.90.1530.10">
    <property type="entry name" value="Conserved hypothetical protein from pyrococcus furiosus pfu- 392566-001, ParB domain"/>
    <property type="match status" value="1"/>
</dbReference>
<dbReference type="InterPro" id="IPR003115">
    <property type="entry name" value="ParB_N"/>
</dbReference>
<gene>
    <name evidence="2" type="ORF">GNP88_14890</name>
</gene>
<dbReference type="SMART" id="SM00470">
    <property type="entry name" value="ParB"/>
    <property type="match status" value="1"/>
</dbReference>
<dbReference type="AlphaFoldDB" id="A0A844P4Y2"/>
<sequence length="127" mass="14923">MMNEIKLMSISDIIPTEEFTESRLDEVIKMIILSKVWTDPIRIEKNTNIIMDGHHRFESAKRLKLRYVPCCLYDYSDVMVTRNYDGKILNKNDIIKRGMSGQLYPAKTTKHEFKQLVSVKIPLNELM</sequence>
<evidence type="ECO:0000259" key="1">
    <source>
        <dbReference type="SMART" id="SM00470"/>
    </source>
</evidence>
<dbReference type="Proteomes" id="UP000448038">
    <property type="component" value="Unassembled WGS sequence"/>
</dbReference>
<protein>
    <recommendedName>
        <fullName evidence="1">ParB-like N-terminal domain-containing protein</fullName>
    </recommendedName>
</protein>
<feature type="domain" description="ParB-like N-terminal" evidence="1">
    <location>
        <begin position="1"/>
        <end position="91"/>
    </location>
</feature>
<reference evidence="2 3" key="1">
    <citation type="submission" date="2019-11" db="EMBL/GenBank/DDBJ databases">
        <title>Using colonization assays and comparative genomics to discover symbiosis behaviors and factors in Vibrio fischeri.</title>
        <authorList>
            <person name="Bongrand C."/>
            <person name="Moriano-Gutierrez S."/>
            <person name="Arevalo P."/>
            <person name="Mcfall-Ngai M."/>
            <person name="Visick K."/>
            <person name="Polz M.F."/>
            <person name="Ruby E.G."/>
        </authorList>
    </citation>
    <scope>NUCLEOTIDE SEQUENCE [LARGE SCALE GENOMIC DNA]</scope>
    <source>
        <strain evidence="3">emors.4.1</strain>
    </source>
</reference>
<name>A0A844P4Y2_ALIFS</name>
<evidence type="ECO:0000313" key="3">
    <source>
        <dbReference type="Proteomes" id="UP000448038"/>
    </source>
</evidence>
<comment type="caution">
    <text evidence="2">The sequence shown here is derived from an EMBL/GenBank/DDBJ whole genome shotgun (WGS) entry which is preliminary data.</text>
</comment>
<dbReference type="SUPFAM" id="SSF110849">
    <property type="entry name" value="ParB/Sulfiredoxin"/>
    <property type="match status" value="1"/>
</dbReference>
<dbReference type="InterPro" id="IPR036086">
    <property type="entry name" value="ParB/Sulfiredoxin_sf"/>
</dbReference>
<proteinExistence type="predicted"/>
<evidence type="ECO:0000313" key="2">
    <source>
        <dbReference type="EMBL" id="MUK50441.1"/>
    </source>
</evidence>
<organism evidence="2 3">
    <name type="scientific">Aliivibrio fischeri</name>
    <name type="common">Vibrio fischeri</name>
    <dbReference type="NCBI Taxonomy" id="668"/>
    <lineage>
        <taxon>Bacteria</taxon>
        <taxon>Pseudomonadati</taxon>
        <taxon>Pseudomonadota</taxon>
        <taxon>Gammaproteobacteria</taxon>
        <taxon>Vibrionales</taxon>
        <taxon>Vibrionaceae</taxon>
        <taxon>Aliivibrio</taxon>
    </lineage>
</organism>